<dbReference type="SUPFAM" id="SSF52980">
    <property type="entry name" value="Restriction endonuclease-like"/>
    <property type="match status" value="1"/>
</dbReference>
<dbReference type="InterPro" id="IPR011856">
    <property type="entry name" value="tRNA_endonuc-like_dom_sf"/>
</dbReference>
<dbReference type="InterPro" id="IPR003509">
    <property type="entry name" value="UPF0102_YraN-like"/>
</dbReference>
<dbReference type="CDD" id="cd20736">
    <property type="entry name" value="PoNe_Nuclease"/>
    <property type="match status" value="1"/>
</dbReference>
<dbReference type="EMBL" id="JACCFM010000001">
    <property type="protein sequence ID" value="NYJ19443.1"/>
    <property type="molecule type" value="Genomic_DNA"/>
</dbReference>
<dbReference type="NCBIfam" id="NF009150">
    <property type="entry name" value="PRK12497.1-3"/>
    <property type="match status" value="1"/>
</dbReference>
<accession>A0A7Z0ED39</accession>
<keyword evidence="3" id="KW-0540">Nuclease</keyword>
<dbReference type="PANTHER" id="PTHR34039">
    <property type="entry name" value="UPF0102 PROTEIN YRAN"/>
    <property type="match status" value="1"/>
</dbReference>
<comment type="similarity">
    <text evidence="1 2">Belongs to the UPF0102 family.</text>
</comment>
<gene>
    <name evidence="3" type="ORF">HNR05_001234</name>
</gene>
<protein>
    <recommendedName>
        <fullName evidence="2">UPF0102 protein HNR05_001234</fullName>
    </recommendedName>
</protein>
<dbReference type="GO" id="GO:0004519">
    <property type="term" value="F:endonuclease activity"/>
    <property type="evidence" value="ECO:0007669"/>
    <property type="project" value="UniProtKB-KW"/>
</dbReference>
<dbReference type="Gene3D" id="3.40.1350.10">
    <property type="match status" value="1"/>
</dbReference>
<dbReference type="RefSeq" id="WP_179578213.1">
    <property type="nucleotide sequence ID" value="NZ_JACCFM010000001.1"/>
</dbReference>
<evidence type="ECO:0000313" key="4">
    <source>
        <dbReference type="Proteomes" id="UP000537260"/>
    </source>
</evidence>
<dbReference type="Proteomes" id="UP000537260">
    <property type="component" value="Unassembled WGS sequence"/>
</dbReference>
<evidence type="ECO:0000256" key="2">
    <source>
        <dbReference type="HAMAP-Rule" id="MF_00048"/>
    </source>
</evidence>
<dbReference type="PANTHER" id="PTHR34039:SF1">
    <property type="entry name" value="UPF0102 PROTEIN YRAN"/>
    <property type="match status" value="1"/>
</dbReference>
<keyword evidence="3" id="KW-0378">Hydrolase</keyword>
<dbReference type="GO" id="GO:0003676">
    <property type="term" value="F:nucleic acid binding"/>
    <property type="evidence" value="ECO:0007669"/>
    <property type="project" value="InterPro"/>
</dbReference>
<name>A0A7Z0ED39_9MICO</name>
<organism evidence="3 4">
    <name type="scientific">Glaciibacter psychrotolerans</name>
    <dbReference type="NCBI Taxonomy" id="670054"/>
    <lineage>
        <taxon>Bacteria</taxon>
        <taxon>Bacillati</taxon>
        <taxon>Actinomycetota</taxon>
        <taxon>Actinomycetes</taxon>
        <taxon>Micrococcales</taxon>
        <taxon>Microbacteriaceae</taxon>
        <taxon>Glaciibacter</taxon>
    </lineage>
</organism>
<sequence>MAKKDVVGKHGEDVACDYLVAHGYRVVERNWRCVQGEIDVIAEKRGAVVFVEVKTRSGLGFGHPFEAITVVKLARLRRLAAAWCAQAEQRPRRIRIDAIAVIASPGAEPVIEHLEGVF</sequence>
<comment type="caution">
    <text evidence="3">The sequence shown here is derived from an EMBL/GenBank/DDBJ whole genome shotgun (WGS) entry which is preliminary data.</text>
</comment>
<keyword evidence="4" id="KW-1185">Reference proteome</keyword>
<proteinExistence type="inferred from homology"/>
<evidence type="ECO:0000256" key="1">
    <source>
        <dbReference type="ARBA" id="ARBA00006738"/>
    </source>
</evidence>
<dbReference type="HAMAP" id="MF_00048">
    <property type="entry name" value="UPF0102"/>
    <property type="match status" value="1"/>
</dbReference>
<dbReference type="NCBIfam" id="NF009154">
    <property type="entry name" value="PRK12497.3-3"/>
    <property type="match status" value="1"/>
</dbReference>
<dbReference type="AlphaFoldDB" id="A0A7Z0ED39"/>
<evidence type="ECO:0000313" key="3">
    <source>
        <dbReference type="EMBL" id="NYJ19443.1"/>
    </source>
</evidence>
<keyword evidence="3" id="KW-0255">Endonuclease</keyword>
<dbReference type="InterPro" id="IPR011335">
    <property type="entry name" value="Restrct_endonuc-II-like"/>
</dbReference>
<reference evidence="3 4" key="1">
    <citation type="submission" date="2020-07" db="EMBL/GenBank/DDBJ databases">
        <title>Sequencing the genomes of 1000 actinobacteria strains.</title>
        <authorList>
            <person name="Klenk H.-P."/>
        </authorList>
    </citation>
    <scope>NUCLEOTIDE SEQUENCE [LARGE SCALE GENOMIC DNA]</scope>
    <source>
        <strain evidence="3 4">LI1</strain>
    </source>
</reference>
<dbReference type="Pfam" id="PF02021">
    <property type="entry name" value="UPF0102"/>
    <property type="match status" value="1"/>
</dbReference>